<name>A0A451AVW5_9GAMM</name>
<gene>
    <name evidence="5" type="ORF">BECKUNK1418G_GA0071005_100961</name>
    <name evidence="6" type="ORF">BECKUNK1418H_GA0071006_102461</name>
</gene>
<evidence type="ECO:0000313" key="6">
    <source>
        <dbReference type="EMBL" id="VFK70183.1"/>
    </source>
</evidence>
<keyword evidence="3" id="KW-0804">Transcription</keyword>
<dbReference type="CDD" id="cd00093">
    <property type="entry name" value="HTH_XRE"/>
    <property type="match status" value="1"/>
</dbReference>
<organism evidence="6">
    <name type="scientific">Candidatus Kentrum sp. UNK</name>
    <dbReference type="NCBI Taxonomy" id="2126344"/>
    <lineage>
        <taxon>Bacteria</taxon>
        <taxon>Pseudomonadati</taxon>
        <taxon>Pseudomonadota</taxon>
        <taxon>Gammaproteobacteria</taxon>
        <taxon>Candidatus Kentrum</taxon>
    </lineage>
</organism>
<evidence type="ECO:0000256" key="3">
    <source>
        <dbReference type="ARBA" id="ARBA00023163"/>
    </source>
</evidence>
<dbReference type="InterPro" id="IPR050807">
    <property type="entry name" value="TransReg_Diox_bact_type"/>
</dbReference>
<dbReference type="GO" id="GO:0003677">
    <property type="term" value="F:DNA binding"/>
    <property type="evidence" value="ECO:0007669"/>
    <property type="project" value="UniProtKB-KW"/>
</dbReference>
<keyword evidence="2" id="KW-0238">DNA-binding</keyword>
<evidence type="ECO:0000256" key="2">
    <source>
        <dbReference type="ARBA" id="ARBA00023125"/>
    </source>
</evidence>
<dbReference type="SUPFAM" id="SSF47413">
    <property type="entry name" value="lambda repressor-like DNA-binding domains"/>
    <property type="match status" value="1"/>
</dbReference>
<dbReference type="InterPro" id="IPR010982">
    <property type="entry name" value="Lambda_DNA-bd_dom_sf"/>
</dbReference>
<sequence>MSANDANRKARSIFARNLRASRLTKCLSQEKLADLSGLHRTYIGSVEREERNISIDNMERLAVALELKLSDLLNDHETTS</sequence>
<dbReference type="Pfam" id="PF01381">
    <property type="entry name" value="HTH_3"/>
    <property type="match status" value="1"/>
</dbReference>
<keyword evidence="1" id="KW-0805">Transcription regulation</keyword>
<dbReference type="GO" id="GO:0003700">
    <property type="term" value="F:DNA-binding transcription factor activity"/>
    <property type="evidence" value="ECO:0007669"/>
    <property type="project" value="TreeGrafter"/>
</dbReference>
<dbReference type="EMBL" id="CAADFZ010000009">
    <property type="protein sequence ID" value="VFK59970.1"/>
    <property type="molecule type" value="Genomic_DNA"/>
</dbReference>
<dbReference type="PANTHER" id="PTHR46797">
    <property type="entry name" value="HTH-TYPE TRANSCRIPTIONAL REGULATOR"/>
    <property type="match status" value="1"/>
</dbReference>
<evidence type="ECO:0000313" key="5">
    <source>
        <dbReference type="EMBL" id="VFK59970.1"/>
    </source>
</evidence>
<dbReference type="SMART" id="SM00530">
    <property type="entry name" value="HTH_XRE"/>
    <property type="match status" value="1"/>
</dbReference>
<accession>A0A451AVW5</accession>
<evidence type="ECO:0000256" key="1">
    <source>
        <dbReference type="ARBA" id="ARBA00023015"/>
    </source>
</evidence>
<dbReference type="InterPro" id="IPR001387">
    <property type="entry name" value="Cro/C1-type_HTH"/>
</dbReference>
<feature type="domain" description="HTH cro/C1-type" evidence="4">
    <location>
        <begin position="18"/>
        <end position="72"/>
    </location>
</feature>
<protein>
    <submittedName>
        <fullName evidence="6">Helix-turn-helix</fullName>
    </submittedName>
</protein>
<proteinExistence type="predicted"/>
<dbReference type="GO" id="GO:0005829">
    <property type="term" value="C:cytosol"/>
    <property type="evidence" value="ECO:0007669"/>
    <property type="project" value="TreeGrafter"/>
</dbReference>
<evidence type="ECO:0000259" key="4">
    <source>
        <dbReference type="PROSITE" id="PS50943"/>
    </source>
</evidence>
<dbReference type="PANTHER" id="PTHR46797:SF23">
    <property type="entry name" value="HTH-TYPE TRANSCRIPTIONAL REGULATOR SUTR"/>
    <property type="match status" value="1"/>
</dbReference>
<dbReference type="AlphaFoldDB" id="A0A451AVW5"/>
<dbReference type="EMBL" id="CAADGD010000024">
    <property type="protein sequence ID" value="VFK70183.1"/>
    <property type="molecule type" value="Genomic_DNA"/>
</dbReference>
<dbReference type="PROSITE" id="PS50943">
    <property type="entry name" value="HTH_CROC1"/>
    <property type="match status" value="1"/>
</dbReference>
<dbReference type="Gene3D" id="1.10.260.40">
    <property type="entry name" value="lambda repressor-like DNA-binding domains"/>
    <property type="match status" value="1"/>
</dbReference>
<reference evidence="6" key="1">
    <citation type="submission" date="2019-02" db="EMBL/GenBank/DDBJ databases">
        <authorList>
            <person name="Gruber-Vodicka R. H."/>
            <person name="Seah K. B. B."/>
        </authorList>
    </citation>
    <scope>NUCLEOTIDE SEQUENCE</scope>
    <source>
        <strain evidence="6">BECK_BY19</strain>
        <strain evidence="5">BECK_BY8</strain>
    </source>
</reference>